<organism evidence="1 2">
    <name type="scientific">Panagrolaimus sp. JU765</name>
    <dbReference type="NCBI Taxonomy" id="591449"/>
    <lineage>
        <taxon>Eukaryota</taxon>
        <taxon>Metazoa</taxon>
        <taxon>Ecdysozoa</taxon>
        <taxon>Nematoda</taxon>
        <taxon>Chromadorea</taxon>
        <taxon>Rhabditida</taxon>
        <taxon>Tylenchina</taxon>
        <taxon>Panagrolaimomorpha</taxon>
        <taxon>Panagrolaimoidea</taxon>
        <taxon>Panagrolaimidae</taxon>
        <taxon>Panagrolaimus</taxon>
    </lineage>
</organism>
<dbReference type="WBParaSite" id="JU765_v2.g6001.t1">
    <property type="protein sequence ID" value="JU765_v2.g6001.t1"/>
    <property type="gene ID" value="JU765_v2.g6001"/>
</dbReference>
<evidence type="ECO:0000313" key="1">
    <source>
        <dbReference type="Proteomes" id="UP000887576"/>
    </source>
</evidence>
<protein>
    <submittedName>
        <fullName evidence="2">C2H2-type domain-containing protein</fullName>
    </submittedName>
</protein>
<accession>A0AC34RDK5</accession>
<reference evidence="2" key="1">
    <citation type="submission" date="2022-11" db="UniProtKB">
        <authorList>
            <consortium name="WormBaseParasite"/>
        </authorList>
    </citation>
    <scope>IDENTIFICATION</scope>
</reference>
<proteinExistence type="predicted"/>
<evidence type="ECO:0000313" key="2">
    <source>
        <dbReference type="WBParaSite" id="JU765_v2.g6001.t1"/>
    </source>
</evidence>
<sequence length="462" mass="52588">MYLISRFGYYLHFSSDVKRSFQYLKAELTGAADVCDHWIDKRAGDAWPEEKLVRALDRSLSTLPNEKPDQYVALWYQQGEPVMGRIWNEGGKIAANFSWGGHEYRNNIGPFQILVELPESVRGVDYEWKDFKEAAKFGDKEWFPVHVNHYKGDISPGVLIVDGGKEILGKVDVRNERATYGRDGKEVVLLAGAVHPCKVLCRKAKPAAIQCSGHRLFPVRKHGVLDDEFSTINRYVDDCVRKFGGHNCLKCSEEYSAKKHLLNHVSAQHAEVVNCFGIVAKVAAGVVFVVKRKPIGNAMHMYTNDVMTMVVWHVGANELFNVINQAILAFNGQNVQSFITYMDGVYQQMNCHENLMFFVAIFWNNEFHIYKYDSTDFPRRSIVIDFDAVGRRQEIRHQMSALFNPMDSLPVTSHKCAASLLRAGMQIHNQNVDIVVWDTEGTFELKADEQVQQIIQEGYSLP</sequence>
<name>A0AC34RDK5_9BILA</name>
<dbReference type="Proteomes" id="UP000887576">
    <property type="component" value="Unplaced"/>
</dbReference>